<sequence length="205" mass="24097">MKSDSSFEKERRATQKFFNRVAFVFPFIERNLMPEYRKALAEFDLPVHYSVLDLATGTGILAAAFAERGHSVVGLDFADRLLKRARRKFPELNFRHFDLYHLKEIATHSYDVVTMGYFLHGVDPSFRRFVLEQSARIAAHHVVVFDYCCRGNWFVRFIEWLEGPHYPQFVSVPREHEFNRAGLQILRELKLSDYGSAWLFKPESE</sequence>
<gene>
    <name evidence="4" type="ORF">ENJ89_06230</name>
</gene>
<dbReference type="Pfam" id="PF13649">
    <property type="entry name" value="Methyltransf_25"/>
    <property type="match status" value="1"/>
</dbReference>
<dbReference type="GO" id="GO:0032259">
    <property type="term" value="P:methylation"/>
    <property type="evidence" value="ECO:0007669"/>
    <property type="project" value="UniProtKB-KW"/>
</dbReference>
<dbReference type="PANTHER" id="PTHR43861:SF1">
    <property type="entry name" value="TRANS-ACONITATE 2-METHYLTRANSFERASE"/>
    <property type="match status" value="1"/>
</dbReference>
<dbReference type="Gene3D" id="3.40.50.150">
    <property type="entry name" value="Vaccinia Virus protein VP39"/>
    <property type="match status" value="1"/>
</dbReference>
<dbReference type="CDD" id="cd02440">
    <property type="entry name" value="AdoMet_MTases"/>
    <property type="match status" value="1"/>
</dbReference>
<dbReference type="InterPro" id="IPR029063">
    <property type="entry name" value="SAM-dependent_MTases_sf"/>
</dbReference>
<proteinExistence type="predicted"/>
<dbReference type="EMBL" id="DROD01000426">
    <property type="protein sequence ID" value="HHJ52775.1"/>
    <property type="molecule type" value="Genomic_DNA"/>
</dbReference>
<dbReference type="GO" id="GO:0008168">
    <property type="term" value="F:methyltransferase activity"/>
    <property type="evidence" value="ECO:0007669"/>
    <property type="project" value="UniProtKB-KW"/>
</dbReference>
<dbReference type="Proteomes" id="UP000886124">
    <property type="component" value="Unassembled WGS sequence"/>
</dbReference>
<evidence type="ECO:0000259" key="3">
    <source>
        <dbReference type="Pfam" id="PF13649"/>
    </source>
</evidence>
<name>A0A7V5PQ99_CALAY</name>
<protein>
    <submittedName>
        <fullName evidence="4">Class I SAM-dependent methyltransferase</fullName>
    </submittedName>
</protein>
<keyword evidence="1 4" id="KW-0489">Methyltransferase</keyword>
<reference evidence="4" key="1">
    <citation type="journal article" date="2020" name="mSystems">
        <title>Genome- and Community-Level Interaction Insights into Carbon Utilization and Element Cycling Functions of Hydrothermarchaeota in Hydrothermal Sediment.</title>
        <authorList>
            <person name="Zhou Z."/>
            <person name="Liu Y."/>
            <person name="Xu W."/>
            <person name="Pan J."/>
            <person name="Luo Z.H."/>
            <person name="Li M."/>
        </authorList>
    </citation>
    <scope>NUCLEOTIDE SEQUENCE [LARGE SCALE GENOMIC DNA]</scope>
    <source>
        <strain evidence="4">HyVt-527</strain>
    </source>
</reference>
<comment type="caution">
    <text evidence="4">The sequence shown here is derived from an EMBL/GenBank/DDBJ whole genome shotgun (WGS) entry which is preliminary data.</text>
</comment>
<organism evidence="4">
    <name type="scientific">Caldithrix abyssi</name>
    <dbReference type="NCBI Taxonomy" id="187145"/>
    <lineage>
        <taxon>Bacteria</taxon>
        <taxon>Pseudomonadati</taxon>
        <taxon>Calditrichota</taxon>
        <taxon>Calditrichia</taxon>
        <taxon>Calditrichales</taxon>
        <taxon>Calditrichaceae</taxon>
        <taxon>Caldithrix</taxon>
    </lineage>
</organism>
<feature type="domain" description="Methyltransferase" evidence="3">
    <location>
        <begin position="51"/>
        <end position="137"/>
    </location>
</feature>
<evidence type="ECO:0000313" key="4">
    <source>
        <dbReference type="EMBL" id="HHJ52775.1"/>
    </source>
</evidence>
<keyword evidence="2" id="KW-0808">Transferase</keyword>
<evidence type="ECO:0000256" key="2">
    <source>
        <dbReference type="ARBA" id="ARBA00022679"/>
    </source>
</evidence>
<accession>A0A7V5PQ99</accession>
<dbReference type="PANTHER" id="PTHR43861">
    <property type="entry name" value="TRANS-ACONITATE 2-METHYLTRANSFERASE-RELATED"/>
    <property type="match status" value="1"/>
</dbReference>
<dbReference type="InterPro" id="IPR041698">
    <property type="entry name" value="Methyltransf_25"/>
</dbReference>
<evidence type="ECO:0000256" key="1">
    <source>
        <dbReference type="ARBA" id="ARBA00022603"/>
    </source>
</evidence>
<dbReference type="SUPFAM" id="SSF53335">
    <property type="entry name" value="S-adenosyl-L-methionine-dependent methyltransferases"/>
    <property type="match status" value="1"/>
</dbReference>
<dbReference type="AlphaFoldDB" id="A0A7V5PQ99"/>